<organism evidence="2 3">
    <name type="scientific">Acetobacter senegalensis</name>
    <dbReference type="NCBI Taxonomy" id="446692"/>
    <lineage>
        <taxon>Bacteria</taxon>
        <taxon>Pseudomonadati</taxon>
        <taxon>Pseudomonadota</taxon>
        <taxon>Alphaproteobacteria</taxon>
        <taxon>Acetobacterales</taxon>
        <taxon>Acetobacteraceae</taxon>
        <taxon>Acetobacter</taxon>
    </lineage>
</organism>
<sequence length="160" mass="17311">MNLLEILTVGVVATAASDIWQQAQKPLTGIPAANWPVTGRWVIGWRDGRIYDPMIGKRPSLKGEAPVGWAFHYLIGAVYAALYLSFVVVIAKTVPTLLNGLLFGLVTLLAPFLFMKPALGGGFFGLRAPNPEKGLFLSISAHAVFGMGLYLGELFYQGLF</sequence>
<gene>
    <name evidence="2" type="ORF">ASN_2560</name>
</gene>
<feature type="transmembrane region" description="Helical" evidence="1">
    <location>
        <begin position="135"/>
        <end position="156"/>
    </location>
</feature>
<feature type="transmembrane region" description="Helical" evidence="1">
    <location>
        <begin position="97"/>
        <end position="115"/>
    </location>
</feature>
<keyword evidence="3" id="KW-1185">Reference proteome</keyword>
<dbReference type="RefSeq" id="WP_048845217.1">
    <property type="nucleotide sequence ID" value="NZ_LN606600.1"/>
</dbReference>
<evidence type="ECO:0008006" key="4">
    <source>
        <dbReference type="Google" id="ProtNLM"/>
    </source>
</evidence>
<dbReference type="AlphaFoldDB" id="A0A0U5EX26"/>
<proteinExistence type="predicted"/>
<evidence type="ECO:0000313" key="3">
    <source>
        <dbReference type="Proteomes" id="UP000056109"/>
    </source>
</evidence>
<reference evidence="3" key="1">
    <citation type="submission" date="2014-09" db="EMBL/GenBank/DDBJ databases">
        <authorList>
            <person name="Illeghems K.G."/>
        </authorList>
    </citation>
    <scope>NUCLEOTIDE SEQUENCE [LARGE SCALE GENOMIC DNA]</scope>
    <source>
        <strain evidence="3">108B</strain>
    </source>
</reference>
<dbReference type="Proteomes" id="UP000056109">
    <property type="component" value="Chromosome I"/>
</dbReference>
<dbReference type="Pfam" id="PF11158">
    <property type="entry name" value="DUF2938"/>
    <property type="match status" value="1"/>
</dbReference>
<feature type="transmembrane region" description="Helical" evidence="1">
    <location>
        <begin position="70"/>
        <end position="90"/>
    </location>
</feature>
<protein>
    <recommendedName>
        <fullName evidence="4">DUF2938 family protein</fullName>
    </recommendedName>
</protein>
<dbReference type="InterPro" id="IPR021329">
    <property type="entry name" value="DUF2938"/>
</dbReference>
<evidence type="ECO:0000256" key="1">
    <source>
        <dbReference type="SAM" id="Phobius"/>
    </source>
</evidence>
<name>A0A0U5EX26_9PROT</name>
<dbReference type="PATRIC" id="fig|446692.3.peg.2673"/>
<evidence type="ECO:0000313" key="2">
    <source>
        <dbReference type="EMBL" id="CEF41844.1"/>
    </source>
</evidence>
<dbReference type="EMBL" id="LN606600">
    <property type="protein sequence ID" value="CEF41844.1"/>
    <property type="molecule type" value="Genomic_DNA"/>
</dbReference>
<keyword evidence="1" id="KW-0472">Membrane</keyword>
<accession>A0A0U5EX26</accession>
<dbReference type="GeneID" id="34783566"/>
<keyword evidence="1" id="KW-1133">Transmembrane helix</keyword>
<dbReference type="KEGG" id="asz:ASN_2560"/>
<keyword evidence="1" id="KW-0812">Transmembrane</keyword>